<name>A0A1Q2KW20_9BACL</name>
<dbReference type="KEGG" id="pmar:B0X71_03785"/>
<evidence type="ECO:0000313" key="1">
    <source>
        <dbReference type="EMBL" id="AQQ52314.1"/>
    </source>
</evidence>
<protein>
    <submittedName>
        <fullName evidence="1">Uncharacterized protein</fullName>
    </submittedName>
</protein>
<evidence type="ECO:0000313" key="2">
    <source>
        <dbReference type="Proteomes" id="UP000188184"/>
    </source>
</evidence>
<sequence>MNLMFMAFFYEGEDCHGFLKYTQLFLKITQPILKHTQPILKCTYLSLIVTHPDLYNQFYKIMIVFSVCFLILEEMYSERDINLKVNLAVLKDHSTDFKTHSANLNDHSANLNVHLLVFNRHSS</sequence>
<dbReference type="AlphaFoldDB" id="A0A1Q2KW20"/>
<accession>A0A1Q2KW20</accession>
<reference evidence="1 2" key="1">
    <citation type="submission" date="2017-02" db="EMBL/GenBank/DDBJ databases">
        <title>The complete genomic sequence of a novel cold adapted crude oil-degrading bacterium Planococcus qaidamina Y42.</title>
        <authorList>
            <person name="Yang R."/>
        </authorList>
    </citation>
    <scope>NUCLEOTIDE SEQUENCE [LARGE SCALE GENOMIC DNA]</scope>
    <source>
        <strain evidence="1 2">Y42</strain>
    </source>
</reference>
<keyword evidence="2" id="KW-1185">Reference proteome</keyword>
<proteinExistence type="predicted"/>
<gene>
    <name evidence="1" type="ORF">B0X71_03785</name>
</gene>
<dbReference type="EMBL" id="CP019640">
    <property type="protein sequence ID" value="AQQ52314.1"/>
    <property type="molecule type" value="Genomic_DNA"/>
</dbReference>
<organism evidence="1 2">
    <name type="scientific">Planococcus lenghuensis</name>
    <dbReference type="NCBI Taxonomy" id="2213202"/>
    <lineage>
        <taxon>Bacteria</taxon>
        <taxon>Bacillati</taxon>
        <taxon>Bacillota</taxon>
        <taxon>Bacilli</taxon>
        <taxon>Bacillales</taxon>
        <taxon>Caryophanaceae</taxon>
        <taxon>Planococcus</taxon>
    </lineage>
</organism>
<dbReference type="Proteomes" id="UP000188184">
    <property type="component" value="Chromosome"/>
</dbReference>